<protein>
    <submittedName>
        <fullName evidence="4">YafY family transcriptional regulator</fullName>
    </submittedName>
</protein>
<reference evidence="4 5" key="1">
    <citation type="submission" date="2018-08" db="EMBL/GenBank/DDBJ databases">
        <title>A genome reference for cultivated species of the human gut microbiota.</title>
        <authorList>
            <person name="Zou Y."/>
            <person name="Xue W."/>
            <person name="Luo G."/>
        </authorList>
    </citation>
    <scope>NUCLEOTIDE SEQUENCE [LARGE SCALE GENOMIC DNA]</scope>
    <source>
        <strain evidence="4 5">AF14-18</strain>
    </source>
</reference>
<dbReference type="PANTHER" id="PTHR34580:SF1">
    <property type="entry name" value="PROTEIN PAFC"/>
    <property type="match status" value="1"/>
</dbReference>
<dbReference type="PANTHER" id="PTHR34580">
    <property type="match status" value="1"/>
</dbReference>
<dbReference type="Pfam" id="PF08279">
    <property type="entry name" value="HTH_11"/>
    <property type="match status" value="1"/>
</dbReference>
<dbReference type="InterPro" id="IPR001034">
    <property type="entry name" value="DeoR_HTH"/>
</dbReference>
<dbReference type="InterPro" id="IPR051534">
    <property type="entry name" value="CBASS_pafABC_assoc_protein"/>
</dbReference>
<evidence type="ECO:0000259" key="3">
    <source>
        <dbReference type="PROSITE" id="PS51000"/>
    </source>
</evidence>
<keyword evidence="1" id="KW-0805">Transcription regulation</keyword>
<dbReference type="AlphaFoldDB" id="A0A412Z4H6"/>
<gene>
    <name evidence="4" type="ORF">DWW02_15945</name>
</gene>
<sequence>MHEGRHFRILYILLNNERVTAPELAEEFGVSVRTIYRDIDTMSAAGIPIYMQGGRKGGIYLLEGYRLDKVTLSKTEQAEILLALQGLGAVQYPDIDPVLLKLGALFMSQDRDWIDVDLTRWGTAETVHRDKELFSILRKAITGLRRIHFEYYSAKGEMTVRTVEPAKLIYRCRAWYLAGYCLMRQEPRVFRLSRMKKTGLTEELFEYSPEKEAPYFTLDGNYGPLLNVRLMFNKSVAYRLYDAFEDDTMIRQDDNIIVETQLPDSEWLYSFLLSFGGNVTILEPENLRQAVKERILQALSII</sequence>
<dbReference type="InterPro" id="IPR013196">
    <property type="entry name" value="HTH_11"/>
</dbReference>
<dbReference type="RefSeq" id="WP_003525560.1">
    <property type="nucleotide sequence ID" value="NZ_CAUFHZ010000151.1"/>
</dbReference>
<dbReference type="GO" id="GO:0003700">
    <property type="term" value="F:DNA-binding transcription factor activity"/>
    <property type="evidence" value="ECO:0007669"/>
    <property type="project" value="InterPro"/>
</dbReference>
<dbReference type="InterPro" id="IPR036390">
    <property type="entry name" value="WH_DNA-bd_sf"/>
</dbReference>
<dbReference type="Proteomes" id="UP000284543">
    <property type="component" value="Unassembled WGS sequence"/>
</dbReference>
<name>A0A412Z4H6_9FIRM</name>
<evidence type="ECO:0000256" key="1">
    <source>
        <dbReference type="ARBA" id="ARBA00023015"/>
    </source>
</evidence>
<dbReference type="Gene3D" id="1.10.10.10">
    <property type="entry name" value="Winged helix-like DNA-binding domain superfamily/Winged helix DNA-binding domain"/>
    <property type="match status" value="1"/>
</dbReference>
<dbReference type="InterPro" id="IPR026881">
    <property type="entry name" value="WYL_dom"/>
</dbReference>
<dbReference type="SUPFAM" id="SSF46785">
    <property type="entry name" value="Winged helix' DNA-binding domain"/>
    <property type="match status" value="1"/>
</dbReference>
<dbReference type="PIRSF" id="PIRSF016838">
    <property type="entry name" value="PafC"/>
    <property type="match status" value="1"/>
</dbReference>
<dbReference type="PROSITE" id="PS51000">
    <property type="entry name" value="HTH_DEOR_2"/>
    <property type="match status" value="1"/>
</dbReference>
<comment type="caution">
    <text evidence="4">The sequence shown here is derived from an EMBL/GenBank/DDBJ whole genome shotgun (WGS) entry which is preliminary data.</text>
</comment>
<accession>A0A412Z4H6</accession>
<dbReference type="Pfam" id="PF25583">
    <property type="entry name" value="WCX"/>
    <property type="match status" value="1"/>
</dbReference>
<evidence type="ECO:0000313" key="5">
    <source>
        <dbReference type="Proteomes" id="UP000284543"/>
    </source>
</evidence>
<proteinExistence type="predicted"/>
<dbReference type="InterPro" id="IPR036388">
    <property type="entry name" value="WH-like_DNA-bd_sf"/>
</dbReference>
<evidence type="ECO:0000256" key="2">
    <source>
        <dbReference type="ARBA" id="ARBA00023163"/>
    </source>
</evidence>
<dbReference type="EMBL" id="QRZM01000006">
    <property type="protein sequence ID" value="RGV74825.1"/>
    <property type="molecule type" value="Genomic_DNA"/>
</dbReference>
<evidence type="ECO:0000313" key="4">
    <source>
        <dbReference type="EMBL" id="RGV74825.1"/>
    </source>
</evidence>
<organism evidence="4 5">
    <name type="scientific">Enterocloster bolteae</name>
    <dbReference type="NCBI Taxonomy" id="208479"/>
    <lineage>
        <taxon>Bacteria</taxon>
        <taxon>Bacillati</taxon>
        <taxon>Bacillota</taxon>
        <taxon>Clostridia</taxon>
        <taxon>Lachnospirales</taxon>
        <taxon>Lachnospiraceae</taxon>
        <taxon>Enterocloster</taxon>
    </lineage>
</organism>
<keyword evidence="2" id="KW-0804">Transcription</keyword>
<feature type="domain" description="HTH deoR-type" evidence="3">
    <location>
        <begin position="2"/>
        <end position="57"/>
    </location>
</feature>
<dbReference type="InterPro" id="IPR057727">
    <property type="entry name" value="WCX_dom"/>
</dbReference>
<dbReference type="Pfam" id="PF13280">
    <property type="entry name" value="WYL"/>
    <property type="match status" value="1"/>
</dbReference>
<dbReference type="GeneID" id="57960110"/>
<dbReference type="PROSITE" id="PS52050">
    <property type="entry name" value="WYL"/>
    <property type="match status" value="1"/>
</dbReference>
<dbReference type="InterPro" id="IPR028349">
    <property type="entry name" value="PafC-like"/>
</dbReference>